<name>A0A5B9D3R1_9HYPH</name>
<dbReference type="OrthoDB" id="9933525at2"/>
<accession>A0A5B9D3R1</accession>
<evidence type="ECO:0000313" key="2">
    <source>
        <dbReference type="Proteomes" id="UP000321311"/>
    </source>
</evidence>
<dbReference type="KEGG" id="barn:D1092_06635"/>
<gene>
    <name evidence="1" type="ORF">D1092_06635</name>
</gene>
<dbReference type="Proteomes" id="UP000321311">
    <property type="component" value="Chromosome"/>
</dbReference>
<protein>
    <submittedName>
        <fullName evidence="1">Uncharacterized protein</fullName>
    </submittedName>
</protein>
<organism evidence="1 2">
    <name type="scientific">Bartonella krasnovii</name>
    <dbReference type="NCBI Taxonomy" id="2267275"/>
    <lineage>
        <taxon>Bacteria</taxon>
        <taxon>Pseudomonadati</taxon>
        <taxon>Pseudomonadota</taxon>
        <taxon>Alphaproteobacteria</taxon>
        <taxon>Hyphomicrobiales</taxon>
        <taxon>Bartonellaceae</taxon>
        <taxon>Bartonella</taxon>
    </lineage>
</organism>
<sequence>MLCLYHSDFGGEVSEVVFMLCILSINFDGSCIESGIFTVKRGCAFSYAINGKSNGRLGKVCVKEDSSWIEFLHVKHGE</sequence>
<dbReference type="AlphaFoldDB" id="A0A5B9D3R1"/>
<reference evidence="2" key="1">
    <citation type="submission" date="2019-07" db="EMBL/GenBank/DDBJ databases">
        <title>Bartonella kosoyii sp. nov. and Bartonella krasnovii sp. nov., two novel members of the Bartonella elizabethae complex sensu lato, isolated from black rats and wild desert rodent-fleas.</title>
        <authorList>
            <person name="Gutierrez R."/>
            <person name="Shalit T."/>
            <person name="Markus B."/>
            <person name="Yuan C."/>
            <person name="Nachum-Biala Y."/>
            <person name="Elad D."/>
            <person name="Harrus S."/>
        </authorList>
    </citation>
    <scope>NUCLEOTIDE SEQUENCE [LARGE SCALE GENOMIC DNA]</scope>
    <source>
        <strain evidence="2">OE 1-1</strain>
    </source>
</reference>
<evidence type="ECO:0000313" key="1">
    <source>
        <dbReference type="EMBL" id="QEE12644.1"/>
    </source>
</evidence>
<dbReference type="EMBL" id="CP031844">
    <property type="protein sequence ID" value="QEE12644.1"/>
    <property type="molecule type" value="Genomic_DNA"/>
</dbReference>
<proteinExistence type="predicted"/>